<name>A0A1H7XRI9_9NOCA</name>
<reference evidence="2" key="1">
    <citation type="submission" date="2016-10" db="EMBL/GenBank/DDBJ databases">
        <authorList>
            <person name="Varghese N."/>
            <person name="Submissions S."/>
        </authorList>
    </citation>
    <scope>NUCLEOTIDE SEQUENCE [LARGE SCALE GENOMIC DNA]</scope>
    <source>
        <strain evidence="2">DSM 44675</strain>
    </source>
</reference>
<accession>A0A1H7XRI9</accession>
<dbReference type="SUPFAM" id="SSF53597">
    <property type="entry name" value="Dihydrofolate reductase-like"/>
    <property type="match status" value="1"/>
</dbReference>
<sequence length="61" mass="6869">MLYEQALVDDVIDELQVTVVSGTHGCDTFFPEIPSVYALCSTTSGRYGREWAEHQVYRRGA</sequence>
<gene>
    <name evidence="1" type="ORF">SAMN05444583_1349</name>
</gene>
<evidence type="ECO:0000313" key="2">
    <source>
        <dbReference type="Proteomes" id="UP000198677"/>
    </source>
</evidence>
<organism evidence="1 2">
    <name type="scientific">Rhodococcus maanshanensis</name>
    <dbReference type="NCBI Taxonomy" id="183556"/>
    <lineage>
        <taxon>Bacteria</taxon>
        <taxon>Bacillati</taxon>
        <taxon>Actinomycetota</taxon>
        <taxon>Actinomycetes</taxon>
        <taxon>Mycobacteriales</taxon>
        <taxon>Nocardiaceae</taxon>
        <taxon>Rhodococcus</taxon>
    </lineage>
</organism>
<dbReference type="Proteomes" id="UP000198677">
    <property type="component" value="Unassembled WGS sequence"/>
</dbReference>
<dbReference type="EMBL" id="FOAW01000034">
    <property type="protein sequence ID" value="SEM36233.1"/>
    <property type="molecule type" value="Genomic_DNA"/>
</dbReference>
<evidence type="ECO:0000313" key="1">
    <source>
        <dbReference type="EMBL" id="SEM36233.1"/>
    </source>
</evidence>
<dbReference type="AlphaFoldDB" id="A0A1H7XRI9"/>
<proteinExistence type="predicted"/>
<keyword evidence="2" id="KW-1185">Reference proteome</keyword>
<dbReference type="Gene3D" id="3.40.430.10">
    <property type="entry name" value="Dihydrofolate Reductase, subunit A"/>
    <property type="match status" value="1"/>
</dbReference>
<protein>
    <submittedName>
        <fullName evidence="1">Uncharacterized protein</fullName>
    </submittedName>
</protein>
<dbReference type="InterPro" id="IPR024072">
    <property type="entry name" value="DHFR-like_dom_sf"/>
</dbReference>